<dbReference type="PRINTS" id="PR00079">
    <property type="entry name" value="G6PDHDRGNASE"/>
</dbReference>
<evidence type="ECO:0000256" key="5">
    <source>
        <dbReference type="ARBA" id="ARBA00023002"/>
    </source>
</evidence>
<feature type="domain" description="Glucose-6-phosphate dehydrogenase NAD-binding" evidence="8">
    <location>
        <begin position="20"/>
        <end position="196"/>
    </location>
</feature>
<accession>A0ABS4ZA66</accession>
<dbReference type="SUPFAM" id="SSF51735">
    <property type="entry name" value="NAD(P)-binding Rossmann-fold domains"/>
    <property type="match status" value="1"/>
</dbReference>
<evidence type="ECO:0000313" key="10">
    <source>
        <dbReference type="EMBL" id="MBP2417941.1"/>
    </source>
</evidence>
<feature type="binding site" evidence="7">
    <location>
        <position position="225"/>
    </location>
    <ligand>
        <name>substrate</name>
    </ligand>
</feature>
<evidence type="ECO:0000259" key="8">
    <source>
        <dbReference type="Pfam" id="PF00479"/>
    </source>
</evidence>
<comment type="caution">
    <text evidence="7">Lacks conserved residue(s) required for the propagation of feature annotation.</text>
</comment>
<comment type="catalytic activity">
    <reaction evidence="7">
        <text>D-glucose 6-phosphate + NADP(+) = 6-phospho-D-glucono-1,5-lactone + NADPH + H(+)</text>
        <dbReference type="Rhea" id="RHEA:15841"/>
        <dbReference type="ChEBI" id="CHEBI:15378"/>
        <dbReference type="ChEBI" id="CHEBI:57783"/>
        <dbReference type="ChEBI" id="CHEBI:57955"/>
        <dbReference type="ChEBI" id="CHEBI:58349"/>
        <dbReference type="ChEBI" id="CHEBI:61548"/>
        <dbReference type="EC" id="1.1.1.49"/>
    </reaction>
</comment>
<keyword evidence="3 7" id="KW-0313">Glucose metabolism</keyword>
<comment type="pathway">
    <text evidence="1 7">Carbohydrate degradation; pentose phosphate pathway; D-ribulose 5-phosphate from D-glucose 6-phosphate (oxidative stage): step 1/3.</text>
</comment>
<evidence type="ECO:0000256" key="7">
    <source>
        <dbReference type="HAMAP-Rule" id="MF_00966"/>
    </source>
</evidence>
<keyword evidence="5 7" id="KW-0560">Oxidoreductase</keyword>
<reference evidence="10 11" key="1">
    <citation type="submission" date="2021-03" db="EMBL/GenBank/DDBJ databases">
        <title>Sequencing the genomes of 1000 actinobacteria strains.</title>
        <authorList>
            <person name="Klenk H.-P."/>
        </authorList>
    </citation>
    <scope>NUCLEOTIDE SEQUENCE [LARGE SCALE GENOMIC DNA]</scope>
    <source>
        <strain evidence="10 11">DSM 12936</strain>
    </source>
</reference>
<feature type="domain" description="Glucose-6-phosphate dehydrogenase C-terminal" evidence="9">
    <location>
        <begin position="200"/>
        <end position="467"/>
    </location>
</feature>
<organism evidence="10 11">
    <name type="scientific">Microlunatus capsulatus</name>
    <dbReference type="NCBI Taxonomy" id="99117"/>
    <lineage>
        <taxon>Bacteria</taxon>
        <taxon>Bacillati</taxon>
        <taxon>Actinomycetota</taxon>
        <taxon>Actinomycetes</taxon>
        <taxon>Propionibacteriales</taxon>
        <taxon>Propionibacteriaceae</taxon>
        <taxon>Microlunatus</taxon>
    </lineage>
</organism>
<comment type="caution">
    <text evidence="10">The sequence shown here is derived from an EMBL/GenBank/DDBJ whole genome shotgun (WGS) entry which is preliminary data.</text>
</comment>
<dbReference type="EC" id="1.1.1.49" evidence="7"/>
<feature type="active site" description="Proton acceptor" evidence="7">
    <location>
        <position position="249"/>
    </location>
</feature>
<feature type="binding site" evidence="7">
    <location>
        <position position="157"/>
    </location>
    <ligand>
        <name>NADP(+)</name>
        <dbReference type="ChEBI" id="CHEBI:58349"/>
    </ligand>
</feature>
<evidence type="ECO:0000256" key="2">
    <source>
        <dbReference type="ARBA" id="ARBA00009975"/>
    </source>
</evidence>
<dbReference type="Pfam" id="PF00479">
    <property type="entry name" value="G6PD_N"/>
    <property type="match status" value="1"/>
</dbReference>
<feature type="binding site" evidence="7">
    <location>
        <position position="187"/>
    </location>
    <ligand>
        <name>substrate</name>
    </ligand>
</feature>
<evidence type="ECO:0000256" key="3">
    <source>
        <dbReference type="ARBA" id="ARBA00022526"/>
    </source>
</evidence>
<proteinExistence type="inferred from homology"/>
<feature type="binding site" evidence="7">
    <location>
        <position position="191"/>
    </location>
    <ligand>
        <name>substrate</name>
    </ligand>
</feature>
<sequence>MAENQTSEQGSASDEPTVIILYGGTGDLAKRLVLPAFWELYTRGLLPKRWKLVGNGRGDVSHLDFQQHIFDALSEFATPPEAEAWKGFAPNVLFAGGGFTHDDPGSLLDVIREAEDDLGQDRRIIHYLAIPPSAFEKTTRAIKAHDLGPGSKAVYEKPFGVSLDSFHELDELVHSVFDEEQVYRIDHFLGKEATQNLHLVRFSNRLFNDTWSKEHLAQVQIDVPETLDIADRAGFYDETGAALDMLVTHLFQVAAQVAMEPPLSMAAEDLQDARESVIAAFRPLDPSEVVLGQYRSYRATEGVPDDSDTDTFVAARLWIDTDRWQGVPFLLRTGKMMATSAQRVSLIFKPTDGPVHSGGASTNALIFDLKGNGAIEIQMTVKKPGPEPVPAESCSTLHLENVSAGSMTAYTSLIYDVFAGDRSLFTSSAGLEAAFQAFAPVQADTRPAIQLYDDGSWGPAAADALTGDVGWLLGS</sequence>
<dbReference type="PANTHER" id="PTHR23429">
    <property type="entry name" value="GLUCOSE-6-PHOSPHATE 1-DEHYDROGENASE G6PD"/>
    <property type="match status" value="1"/>
</dbReference>
<protein>
    <recommendedName>
        <fullName evidence="7">Glucose-6-phosphate 1-dehydrogenase</fullName>
        <shortName evidence="7">G6PD</shortName>
        <ecNumber evidence="7">1.1.1.49</ecNumber>
    </recommendedName>
</protein>
<evidence type="ECO:0000256" key="6">
    <source>
        <dbReference type="ARBA" id="ARBA00023277"/>
    </source>
</evidence>
<dbReference type="Gene3D" id="3.30.360.10">
    <property type="entry name" value="Dihydrodipicolinate Reductase, domain 2"/>
    <property type="match status" value="1"/>
</dbReference>
<dbReference type="PANTHER" id="PTHR23429:SF0">
    <property type="entry name" value="GLUCOSE-6-PHOSPHATE 1-DEHYDROGENASE"/>
    <property type="match status" value="1"/>
</dbReference>
<dbReference type="PIRSF" id="PIRSF000110">
    <property type="entry name" value="G6PD"/>
    <property type="match status" value="1"/>
</dbReference>
<dbReference type="GO" id="GO:0004345">
    <property type="term" value="F:glucose-6-phosphate dehydrogenase activity"/>
    <property type="evidence" value="ECO:0007669"/>
    <property type="project" value="UniProtKB-EC"/>
</dbReference>
<dbReference type="InterPro" id="IPR022675">
    <property type="entry name" value="G6P_DH_C"/>
</dbReference>
<dbReference type="InterPro" id="IPR036291">
    <property type="entry name" value="NAD(P)-bd_dom_sf"/>
</dbReference>
<dbReference type="SUPFAM" id="SSF55347">
    <property type="entry name" value="Glyceraldehyde-3-phosphate dehydrogenase-like, C-terminal domain"/>
    <property type="match status" value="1"/>
</dbReference>
<dbReference type="Proteomes" id="UP000758168">
    <property type="component" value="Unassembled WGS sequence"/>
</dbReference>
<keyword evidence="4 7" id="KW-0521">NADP</keyword>
<comment type="similarity">
    <text evidence="2 7">Belongs to the glucose-6-phosphate dehydrogenase family.</text>
</comment>
<feature type="binding site" evidence="7">
    <location>
        <position position="335"/>
    </location>
    <ligand>
        <name>substrate</name>
    </ligand>
</feature>
<feature type="binding site" evidence="7">
    <location>
        <position position="57"/>
    </location>
    <ligand>
        <name>NADP(+)</name>
        <dbReference type="ChEBI" id="CHEBI:58349"/>
    </ligand>
</feature>
<evidence type="ECO:0000256" key="4">
    <source>
        <dbReference type="ARBA" id="ARBA00022857"/>
    </source>
</evidence>
<evidence type="ECO:0000259" key="9">
    <source>
        <dbReference type="Pfam" id="PF02781"/>
    </source>
</evidence>
<evidence type="ECO:0000256" key="1">
    <source>
        <dbReference type="ARBA" id="ARBA00004937"/>
    </source>
</evidence>
<dbReference type="Gene3D" id="3.40.50.720">
    <property type="entry name" value="NAD(P)-binding Rossmann-like Domain"/>
    <property type="match status" value="1"/>
</dbReference>
<dbReference type="InterPro" id="IPR022674">
    <property type="entry name" value="G6P_DH_NAD-bd"/>
</dbReference>
<dbReference type="RefSeq" id="WP_210057047.1">
    <property type="nucleotide sequence ID" value="NZ_BAAAMH010000010.1"/>
</dbReference>
<dbReference type="HAMAP" id="MF_00966">
    <property type="entry name" value="G6PD"/>
    <property type="match status" value="1"/>
</dbReference>
<dbReference type="InterPro" id="IPR019796">
    <property type="entry name" value="G6P_DH_AS"/>
</dbReference>
<keyword evidence="11" id="KW-1185">Reference proteome</keyword>
<name>A0ABS4ZA66_9ACTN</name>
<feature type="binding site" evidence="7">
    <location>
        <position position="244"/>
    </location>
    <ligand>
        <name>substrate</name>
    </ligand>
</feature>
<comment type="function">
    <text evidence="7">Catalyzes the oxidation of glucose 6-phosphate to 6-phosphogluconolactone.</text>
</comment>
<dbReference type="EMBL" id="JAGIOB010000001">
    <property type="protein sequence ID" value="MBP2417941.1"/>
    <property type="molecule type" value="Genomic_DNA"/>
</dbReference>
<dbReference type="InterPro" id="IPR001282">
    <property type="entry name" value="G6P_DH"/>
</dbReference>
<feature type="binding site" evidence="7">
    <location>
        <begin position="23"/>
        <end position="30"/>
    </location>
    <ligand>
        <name>NADP(+)</name>
        <dbReference type="ChEBI" id="CHEBI:58349"/>
    </ligand>
</feature>
<keyword evidence="6 7" id="KW-0119">Carbohydrate metabolism</keyword>
<evidence type="ECO:0000313" key="11">
    <source>
        <dbReference type="Proteomes" id="UP000758168"/>
    </source>
</evidence>
<dbReference type="PROSITE" id="PS00069">
    <property type="entry name" value="G6P_DEHYDROGENASE"/>
    <property type="match status" value="1"/>
</dbReference>
<gene>
    <name evidence="7" type="primary">zwf</name>
    <name evidence="10" type="ORF">JOF54_002863</name>
</gene>
<dbReference type="Pfam" id="PF02781">
    <property type="entry name" value="G6PD_C"/>
    <property type="match status" value="1"/>
</dbReference>